<reference evidence="2" key="1">
    <citation type="submission" date="2022-07" db="EMBL/GenBank/DDBJ databases">
        <title>Complete genome of MD9.</title>
        <authorList>
            <person name="Cao G."/>
        </authorList>
    </citation>
    <scope>NUCLEOTIDE SEQUENCE</scope>
    <source>
        <strain evidence="2">MD9</strain>
    </source>
</reference>
<dbReference type="RefSeq" id="WP_152976812.1">
    <property type="nucleotide sequence ID" value="NZ_CP101700.1"/>
</dbReference>
<dbReference type="Proteomes" id="UP001058744">
    <property type="component" value="Chromosome"/>
</dbReference>
<dbReference type="AlphaFoldDB" id="A0AAJ5IQL1"/>
<organism evidence="2 3">
    <name type="scientific">Pseudomonas asiatica</name>
    <dbReference type="NCBI Taxonomy" id="2219225"/>
    <lineage>
        <taxon>Bacteria</taxon>
        <taxon>Pseudomonadati</taxon>
        <taxon>Pseudomonadota</taxon>
        <taxon>Gammaproteobacteria</taxon>
        <taxon>Pseudomonadales</taxon>
        <taxon>Pseudomonadaceae</taxon>
        <taxon>Pseudomonas</taxon>
    </lineage>
</organism>
<dbReference type="EMBL" id="CP101700">
    <property type="protein sequence ID" value="UUC20943.1"/>
    <property type="molecule type" value="Genomic_DNA"/>
</dbReference>
<name>A0AAJ5IQL1_9PSED</name>
<feature type="transmembrane region" description="Helical" evidence="1">
    <location>
        <begin position="12"/>
        <end position="30"/>
    </location>
</feature>
<evidence type="ECO:0000256" key="1">
    <source>
        <dbReference type="SAM" id="Phobius"/>
    </source>
</evidence>
<protein>
    <submittedName>
        <fullName evidence="2">Uncharacterized protein</fullName>
    </submittedName>
</protein>
<proteinExistence type="predicted"/>
<evidence type="ECO:0000313" key="2">
    <source>
        <dbReference type="EMBL" id="UUC20943.1"/>
    </source>
</evidence>
<gene>
    <name evidence="2" type="ORF">NOV18_10840</name>
</gene>
<sequence length="205" mass="23950">MLDLDLKKLSYIIRRNLVGIIVVFIFYGGAGWKMWDVHKEQEAQASRLTEQRISVNELRLAFEKEKADFKVEQAKRELELQKREFLSERAMEQIAQQKLELSDREKAFLLESRSLQADRKLLARDQVSASMEEKIQKLMSEFSELGVNLDVNYHCLSGESLMRYNVAKGKFIQIYTLAKSNLLLGKYGEFIEQNKQKAQWYGCGR</sequence>
<keyword evidence="1" id="KW-1133">Transmembrane helix</keyword>
<evidence type="ECO:0000313" key="3">
    <source>
        <dbReference type="Proteomes" id="UP001058744"/>
    </source>
</evidence>
<accession>A0AAJ5IQL1</accession>
<keyword evidence="1" id="KW-0812">Transmembrane</keyword>
<keyword evidence="1" id="KW-0472">Membrane</keyword>